<dbReference type="VEuPathDB" id="FungiDB:VP01_1684g2"/>
<evidence type="ECO:0000313" key="1">
    <source>
        <dbReference type="EMBL" id="KNZ59666.1"/>
    </source>
</evidence>
<reference evidence="1 2" key="1">
    <citation type="submission" date="2015-08" db="EMBL/GenBank/DDBJ databases">
        <title>Next Generation Sequencing and Analysis of the Genome of Puccinia sorghi L Schw, the Causal Agent of Maize Common Rust.</title>
        <authorList>
            <person name="Rochi L."/>
            <person name="Burguener G."/>
            <person name="Darino M."/>
            <person name="Turjanski A."/>
            <person name="Kreff E."/>
            <person name="Dieguez M.J."/>
            <person name="Sacco F."/>
        </authorList>
    </citation>
    <scope>NUCLEOTIDE SEQUENCE [LARGE SCALE GENOMIC DNA]</scope>
    <source>
        <strain evidence="1 2">RO10H11247</strain>
    </source>
</reference>
<sequence length="95" mass="10757">MAPPPTTQPGQMDKQLQQIQALPGKEYYASNPLQCRLTEFYLDGAELMRVSLLWFSEAVGQLVQEIEPPNTVIDIHKFWDVFSSILSLIKAYGKS</sequence>
<keyword evidence="2" id="KW-1185">Reference proteome</keyword>
<proteinExistence type="predicted"/>
<name>A0A0L6VFV3_9BASI</name>
<evidence type="ECO:0000313" key="2">
    <source>
        <dbReference type="Proteomes" id="UP000037035"/>
    </source>
</evidence>
<organism evidence="1 2">
    <name type="scientific">Puccinia sorghi</name>
    <dbReference type="NCBI Taxonomy" id="27349"/>
    <lineage>
        <taxon>Eukaryota</taxon>
        <taxon>Fungi</taxon>
        <taxon>Dikarya</taxon>
        <taxon>Basidiomycota</taxon>
        <taxon>Pucciniomycotina</taxon>
        <taxon>Pucciniomycetes</taxon>
        <taxon>Pucciniales</taxon>
        <taxon>Pucciniaceae</taxon>
        <taxon>Puccinia</taxon>
    </lineage>
</organism>
<accession>A0A0L6VFV3</accession>
<dbReference type="Proteomes" id="UP000037035">
    <property type="component" value="Unassembled WGS sequence"/>
</dbReference>
<comment type="caution">
    <text evidence="1">The sequence shown here is derived from an EMBL/GenBank/DDBJ whole genome shotgun (WGS) entry which is preliminary data.</text>
</comment>
<protein>
    <submittedName>
        <fullName evidence="1">Uncharacterized protein</fullName>
    </submittedName>
</protein>
<dbReference type="AlphaFoldDB" id="A0A0L6VFV3"/>
<gene>
    <name evidence="1" type="ORF">VP01_1684g2</name>
</gene>
<dbReference type="EMBL" id="LAVV01006486">
    <property type="protein sequence ID" value="KNZ59666.1"/>
    <property type="molecule type" value="Genomic_DNA"/>
</dbReference>